<evidence type="ECO:0000313" key="4">
    <source>
        <dbReference type="Proteomes" id="UP001341840"/>
    </source>
</evidence>
<name>A0ABU6VRZ6_9FABA</name>
<keyword evidence="1" id="KW-0812">Transmembrane</keyword>
<dbReference type="Pfam" id="PF00188">
    <property type="entry name" value="CAP"/>
    <property type="match status" value="1"/>
</dbReference>
<dbReference type="EMBL" id="JASCZI010152352">
    <property type="protein sequence ID" value="MED6175971.1"/>
    <property type="molecule type" value="Genomic_DNA"/>
</dbReference>
<sequence>MKRFLKIWILAMSFVNVIPLFLWAQNSPKDYLRAHNDARTEVCVNPLKWDKQLELHASKFVKKRAANCKNELINISLGGMYGQNIVYTPKSQTGAEAVAAWVNQKHNYDYKSNSCIDGTIKCRCYTEVVWDTTTLVGCARVKCRNYEGTLTTCLYYPNGGDFNQRRPYKIH</sequence>
<keyword evidence="1" id="KW-0472">Membrane</keyword>
<dbReference type="Proteomes" id="UP001341840">
    <property type="component" value="Unassembled WGS sequence"/>
</dbReference>
<protein>
    <recommendedName>
        <fullName evidence="2">SCP domain-containing protein</fullName>
    </recommendedName>
</protein>
<keyword evidence="1" id="KW-1133">Transmembrane helix</keyword>
<dbReference type="InterPro" id="IPR001283">
    <property type="entry name" value="CRISP-related"/>
</dbReference>
<evidence type="ECO:0000259" key="2">
    <source>
        <dbReference type="SMART" id="SM00198"/>
    </source>
</evidence>
<proteinExistence type="predicted"/>
<dbReference type="InterPro" id="IPR014044">
    <property type="entry name" value="CAP_dom"/>
</dbReference>
<feature type="domain" description="SCP" evidence="2">
    <location>
        <begin position="26"/>
        <end position="163"/>
    </location>
</feature>
<accession>A0ABU6VRZ6</accession>
<dbReference type="SMART" id="SM00198">
    <property type="entry name" value="SCP"/>
    <property type="match status" value="1"/>
</dbReference>
<dbReference type="Gene3D" id="3.40.33.10">
    <property type="entry name" value="CAP"/>
    <property type="match status" value="1"/>
</dbReference>
<dbReference type="SUPFAM" id="SSF55797">
    <property type="entry name" value="PR-1-like"/>
    <property type="match status" value="1"/>
</dbReference>
<gene>
    <name evidence="3" type="ORF">PIB30_083399</name>
</gene>
<dbReference type="PANTHER" id="PTHR10334">
    <property type="entry name" value="CYSTEINE-RICH SECRETORY PROTEIN-RELATED"/>
    <property type="match status" value="1"/>
</dbReference>
<reference evidence="3 4" key="1">
    <citation type="journal article" date="2023" name="Plants (Basel)">
        <title>Bridging the Gap: Combining Genomics and Transcriptomics Approaches to Understand Stylosanthes scabra, an Orphan Legume from the Brazilian Caatinga.</title>
        <authorList>
            <person name="Ferreira-Neto J.R.C."/>
            <person name="da Silva M.D."/>
            <person name="Binneck E."/>
            <person name="de Melo N.F."/>
            <person name="da Silva R.H."/>
            <person name="de Melo A.L.T.M."/>
            <person name="Pandolfi V."/>
            <person name="Bustamante F.O."/>
            <person name="Brasileiro-Vidal A.C."/>
            <person name="Benko-Iseppon A.M."/>
        </authorList>
    </citation>
    <scope>NUCLEOTIDE SEQUENCE [LARGE SCALE GENOMIC DNA]</scope>
    <source>
        <tissue evidence="3">Leaves</tissue>
    </source>
</reference>
<organism evidence="3 4">
    <name type="scientific">Stylosanthes scabra</name>
    <dbReference type="NCBI Taxonomy" id="79078"/>
    <lineage>
        <taxon>Eukaryota</taxon>
        <taxon>Viridiplantae</taxon>
        <taxon>Streptophyta</taxon>
        <taxon>Embryophyta</taxon>
        <taxon>Tracheophyta</taxon>
        <taxon>Spermatophyta</taxon>
        <taxon>Magnoliopsida</taxon>
        <taxon>eudicotyledons</taxon>
        <taxon>Gunneridae</taxon>
        <taxon>Pentapetalae</taxon>
        <taxon>rosids</taxon>
        <taxon>fabids</taxon>
        <taxon>Fabales</taxon>
        <taxon>Fabaceae</taxon>
        <taxon>Papilionoideae</taxon>
        <taxon>50 kb inversion clade</taxon>
        <taxon>dalbergioids sensu lato</taxon>
        <taxon>Dalbergieae</taxon>
        <taxon>Pterocarpus clade</taxon>
        <taxon>Stylosanthes</taxon>
    </lineage>
</organism>
<keyword evidence="4" id="KW-1185">Reference proteome</keyword>
<evidence type="ECO:0000313" key="3">
    <source>
        <dbReference type="EMBL" id="MED6175971.1"/>
    </source>
</evidence>
<feature type="transmembrane region" description="Helical" evidence="1">
    <location>
        <begin position="7"/>
        <end position="24"/>
    </location>
</feature>
<comment type="caution">
    <text evidence="3">The sequence shown here is derived from an EMBL/GenBank/DDBJ whole genome shotgun (WGS) entry which is preliminary data.</text>
</comment>
<evidence type="ECO:0000256" key="1">
    <source>
        <dbReference type="SAM" id="Phobius"/>
    </source>
</evidence>
<dbReference type="InterPro" id="IPR035940">
    <property type="entry name" value="CAP_sf"/>
</dbReference>
<dbReference type="PRINTS" id="PR00837">
    <property type="entry name" value="V5TPXLIKE"/>
</dbReference>